<dbReference type="Proteomes" id="UP000789706">
    <property type="component" value="Unassembled WGS sequence"/>
</dbReference>
<organism evidence="1 2">
    <name type="scientific">Diversispora eburnea</name>
    <dbReference type="NCBI Taxonomy" id="1213867"/>
    <lineage>
        <taxon>Eukaryota</taxon>
        <taxon>Fungi</taxon>
        <taxon>Fungi incertae sedis</taxon>
        <taxon>Mucoromycota</taxon>
        <taxon>Glomeromycotina</taxon>
        <taxon>Glomeromycetes</taxon>
        <taxon>Diversisporales</taxon>
        <taxon>Diversisporaceae</taxon>
        <taxon>Diversispora</taxon>
    </lineage>
</organism>
<reference evidence="1" key="1">
    <citation type="submission" date="2021-06" db="EMBL/GenBank/DDBJ databases">
        <authorList>
            <person name="Kallberg Y."/>
            <person name="Tangrot J."/>
            <person name="Rosling A."/>
        </authorList>
    </citation>
    <scope>NUCLEOTIDE SEQUENCE</scope>
    <source>
        <strain evidence="1">AZ414A</strain>
    </source>
</reference>
<evidence type="ECO:0000313" key="1">
    <source>
        <dbReference type="EMBL" id="CAG8562178.1"/>
    </source>
</evidence>
<name>A0A9N9BDP7_9GLOM</name>
<gene>
    <name evidence="1" type="ORF">DEBURN_LOCUS7644</name>
</gene>
<proteinExistence type="predicted"/>
<dbReference type="AlphaFoldDB" id="A0A9N9BDP7"/>
<dbReference type="OrthoDB" id="2433100at2759"/>
<sequence>MPPELEWKINDMCEFKNPNDNRWYLGKIINQDLIELVIEIPELMQQWKVIIQHCNGFLQPLYNIQELLANHKTINPITDGERLHTLKEINMLEGLFGTIRELGGDSSTHTLKSYGYSLNKYQLFIIIF</sequence>
<dbReference type="EMBL" id="CAJVPK010000959">
    <property type="protein sequence ID" value="CAG8562178.1"/>
    <property type="molecule type" value="Genomic_DNA"/>
</dbReference>
<accession>A0A9N9BDP7</accession>
<comment type="caution">
    <text evidence="1">The sequence shown here is derived from an EMBL/GenBank/DDBJ whole genome shotgun (WGS) entry which is preliminary data.</text>
</comment>
<evidence type="ECO:0000313" key="2">
    <source>
        <dbReference type="Proteomes" id="UP000789706"/>
    </source>
</evidence>
<keyword evidence="2" id="KW-1185">Reference proteome</keyword>
<protein>
    <submittedName>
        <fullName evidence="1">945_t:CDS:1</fullName>
    </submittedName>
</protein>